<dbReference type="InterPro" id="IPR028059">
    <property type="entry name" value="SWM_rpt"/>
</dbReference>
<dbReference type="RefSeq" id="WP_188537218.1">
    <property type="nucleotide sequence ID" value="NZ_BMFT01000001.1"/>
</dbReference>
<reference evidence="4" key="1">
    <citation type="journal article" date="2019" name="Int. J. Syst. Evol. Microbiol.">
        <title>The Global Catalogue of Microorganisms (GCM) 10K type strain sequencing project: providing services to taxonomists for standard genome sequencing and annotation.</title>
        <authorList>
            <consortium name="The Broad Institute Genomics Platform"/>
            <consortium name="The Broad Institute Genome Sequencing Center for Infectious Disease"/>
            <person name="Wu L."/>
            <person name="Ma J."/>
        </authorList>
    </citation>
    <scope>NUCLEOTIDE SEQUENCE [LARGE SCALE GENOMIC DNA]</scope>
    <source>
        <strain evidence="4">CGMCC 1.12769</strain>
    </source>
</reference>
<comment type="caution">
    <text evidence="3">The sequence shown here is derived from an EMBL/GenBank/DDBJ whole genome shotgun (WGS) entry which is preliminary data.</text>
</comment>
<evidence type="ECO:0000313" key="4">
    <source>
        <dbReference type="Proteomes" id="UP000659344"/>
    </source>
</evidence>
<dbReference type="InterPro" id="IPR001119">
    <property type="entry name" value="SLH_dom"/>
</dbReference>
<dbReference type="InterPro" id="IPR032812">
    <property type="entry name" value="SbsA_Ig"/>
</dbReference>
<dbReference type="Pfam" id="PF13753">
    <property type="entry name" value="SWM_repeat"/>
    <property type="match status" value="3"/>
</dbReference>
<evidence type="ECO:0000256" key="1">
    <source>
        <dbReference type="ARBA" id="ARBA00022729"/>
    </source>
</evidence>
<proteinExistence type="predicted"/>
<gene>
    <name evidence="3" type="ORF">GCM10008013_14570</name>
</gene>
<dbReference type="Proteomes" id="UP000659344">
    <property type="component" value="Unassembled WGS sequence"/>
</dbReference>
<dbReference type="EMBL" id="BMFT01000001">
    <property type="protein sequence ID" value="GGH18545.1"/>
    <property type="molecule type" value="Genomic_DNA"/>
</dbReference>
<dbReference type="Gene3D" id="2.60.40.1220">
    <property type="match status" value="3"/>
</dbReference>
<organism evidence="3 4">
    <name type="scientific">Paenibacillus segetis</name>
    <dbReference type="NCBI Taxonomy" id="1325360"/>
    <lineage>
        <taxon>Bacteria</taxon>
        <taxon>Bacillati</taxon>
        <taxon>Bacillota</taxon>
        <taxon>Bacilli</taxon>
        <taxon>Bacillales</taxon>
        <taxon>Paenibacillaceae</taxon>
        <taxon>Paenibacillus</taxon>
    </lineage>
</organism>
<evidence type="ECO:0000259" key="2">
    <source>
        <dbReference type="PROSITE" id="PS51272"/>
    </source>
</evidence>
<dbReference type="PANTHER" id="PTHR43308:SF5">
    <property type="entry name" value="S-LAYER PROTEIN _ PEPTIDOGLYCAN ENDO-BETA-N-ACETYLGLUCOSAMINIDASE"/>
    <property type="match status" value="1"/>
</dbReference>
<dbReference type="Pfam" id="PF00395">
    <property type="entry name" value="SLH"/>
    <property type="match status" value="3"/>
</dbReference>
<feature type="domain" description="SLH" evidence="2">
    <location>
        <begin position="890"/>
        <end position="953"/>
    </location>
</feature>
<feature type="domain" description="SLH" evidence="2">
    <location>
        <begin position="829"/>
        <end position="889"/>
    </location>
</feature>
<dbReference type="InterPro" id="IPR051465">
    <property type="entry name" value="Cell_Envelope_Struct_Comp"/>
</dbReference>
<name>A0ABQ1YBK2_9BACL</name>
<dbReference type="InterPro" id="IPR014755">
    <property type="entry name" value="Cu-Rt/internalin_Ig-like"/>
</dbReference>
<dbReference type="InterPro" id="IPR011801">
    <property type="entry name" value="Swm_rep_I_cyn"/>
</dbReference>
<feature type="domain" description="SLH" evidence="2">
    <location>
        <begin position="960"/>
        <end position="1021"/>
    </location>
</feature>
<keyword evidence="1" id="KW-0732">Signal</keyword>
<keyword evidence="4" id="KW-1185">Reference proteome</keyword>
<dbReference type="NCBIfam" id="TIGR02059">
    <property type="entry name" value="swm_rep_I"/>
    <property type="match status" value="3"/>
</dbReference>
<dbReference type="PANTHER" id="PTHR43308">
    <property type="entry name" value="OUTER MEMBRANE PROTEIN ALPHA-RELATED"/>
    <property type="match status" value="1"/>
</dbReference>
<accession>A0ABQ1YBK2</accession>
<dbReference type="PROSITE" id="PS51272">
    <property type="entry name" value="SLH"/>
    <property type="match status" value="3"/>
</dbReference>
<dbReference type="Pfam" id="PF13205">
    <property type="entry name" value="Big_5"/>
    <property type="match status" value="2"/>
</dbReference>
<sequence>MNRYINKISFILAVVVLLQISLPEWLTLSQTMKAAIAGPIIVSKNPADDSQSVALSSNLSFKVDESITKVNGAASIIIYESDTDSVFESFVVASSGAVTIDSTGRVVTIQPSKPFQRDTEYYVIIEPGAFANVSNGANFNGIATNNQWNFKTTAQDSISPVLQAHSPASGALDVPCSSSISMTFDEEVYVASGEFSLVSDLSSTVYDNRQIPVTDNQVTGSGSKTITITPSVALYTNTTYTFSIPDGVIQDSSGNKYHGYSWSFKTDTAPLKVPPTVTKLEYSGSTITMTFNEDLNESSIPVVGSFYITVDGVNRPATAISISGATVKVTLSSAITNGQVVKLSYSRPTSGGIQDLMQNQAVNIFNRDVTQLVDPIAPTLVSGSVSGNTITLTFDKELAPASSSAYQQFSVYIAGNYFSASSLNTRGRVLTLTFHGTITDRQSAYITYLPSTHPITDTDGVNVAAFSSYSLTNATSSSNSNSVYTPVSTSTSSLNGAIVKGKTLTLTFNEPLNTNYIPSVNYFSIMSQNVMLSVEKVTISGSVVTLTLNASPNIGEAVYITYIPSTNGIHTTSGKSIEGFTSTTVTNQTTLDSLLGDYTEADGGGIDFKISAATTTSAISPAGTFTNKYSISAQQINNAYEAATSAGLSKLRVVFKVPNTERAAIVAVPLSTLQNAANFGQGASFAVQYNDITYEIPVHSLDYSELSKMLGSSGVVGDLLIKIDQGESSLTNSFMSAINRFNASVLSGPVHIEVAVSDGKMEKKIPRFSGYVSSSLDTVTSIEAKSAAVVWYDPEANALSYVPTLFTTSGGKTVATFKSIGNRAYALVRGSANYSDIGKHWAGTTIRALASKFIVEGRTTTKFEPEKSITRGEFATYISKGLGLSGNKSAASKFEDVNTGATMAAYIGAVSEAGIVMGNTDGTFKPDSPITRQEIAVMMTRAAATTGVTVSLPTSASSYLEKYKDHSKISSWAKNDVAKAVYTGVISGQTSTNLSPLTHATRAEAVVMIQRLLESVNLLEM</sequence>
<protein>
    <recommendedName>
        <fullName evidence="2">SLH domain-containing protein</fullName>
    </recommendedName>
</protein>
<evidence type="ECO:0000313" key="3">
    <source>
        <dbReference type="EMBL" id="GGH18545.1"/>
    </source>
</evidence>